<dbReference type="InterPro" id="IPR023213">
    <property type="entry name" value="CAT-like_dom_sf"/>
</dbReference>
<feature type="domain" description="Phthiocerol/phthiodiolone dimycocerosyl transferase C-terminal" evidence="13">
    <location>
        <begin position="191"/>
        <end position="371"/>
    </location>
</feature>
<dbReference type="Gene3D" id="3.30.559.30">
    <property type="entry name" value="Nonribosomal peptide synthetase, condensation domain"/>
    <property type="match status" value="1"/>
</dbReference>
<dbReference type="GO" id="GO:0016746">
    <property type="term" value="F:acyltransferase activity"/>
    <property type="evidence" value="ECO:0007669"/>
    <property type="project" value="UniProtKB-KW"/>
</dbReference>
<dbReference type="Gene3D" id="3.30.559.10">
    <property type="entry name" value="Chloramphenicol acetyltransferase-like domain"/>
    <property type="match status" value="1"/>
</dbReference>
<evidence type="ECO:0000256" key="2">
    <source>
        <dbReference type="ARBA" id="ARBA00000625"/>
    </source>
</evidence>
<comment type="catalytic activity">
    <reaction evidence="3">
        <text>2 a mycocerosyl-[mycocerosic acid synthase] + a phthiodiolone = a dimycocerosyl phthiodiolone + 2 holo-[mycocerosic acid synthase].</text>
        <dbReference type="EC" id="2.3.1.282"/>
    </reaction>
</comment>
<dbReference type="InterPro" id="IPR031641">
    <property type="entry name" value="PapA_C"/>
</dbReference>
<accession>A0A6G9XTF5</accession>
<evidence type="ECO:0000313" key="14">
    <source>
        <dbReference type="EMBL" id="QIS04185.1"/>
    </source>
</evidence>
<comment type="catalytic activity">
    <reaction evidence="1">
        <text>2 a mycocerosyl-[mycocerosic acid synthase] + a phthiocerol = a dimycocerosyl phthiocerol + 2 holo-[mycocerosic acid synthase].</text>
        <dbReference type="EC" id="2.3.1.282"/>
    </reaction>
</comment>
<dbReference type="Proteomes" id="UP000501705">
    <property type="component" value="Chromosome"/>
</dbReference>
<protein>
    <recommendedName>
        <fullName evidence="6">Phthiocerol/phthiodiolone dimycocerosyl transferase</fullName>
        <ecNumber evidence="5">2.3.1.282</ecNumber>
    </recommendedName>
    <alternativeName>
        <fullName evidence="12">Acyltransferase PapA5</fullName>
    </alternativeName>
    <alternativeName>
        <fullName evidence="10">Phthiocerol/phthiodiolone O-acyltransferase</fullName>
    </alternativeName>
    <alternativeName>
        <fullName evidence="11">Polyketide synthase-associated protein A5</fullName>
    </alternativeName>
</protein>
<comment type="catalytic activity">
    <reaction evidence="2">
        <text>2 a mycocerosyl-[mycocerosic acid synthase] + a phenolphthiocerol = a dimycocerosyl phenolphthiocerol + 2 holo-[mycocerosic acid synthase].</text>
        <dbReference type="EC" id="2.3.1.282"/>
    </reaction>
</comment>
<comment type="similarity">
    <text evidence="4">Belongs to the acyltransferase PapA5 family.</text>
</comment>
<dbReference type="EC" id="2.3.1.282" evidence="5"/>
<dbReference type="Pfam" id="PF16911">
    <property type="entry name" value="PapA_C"/>
    <property type="match status" value="1"/>
</dbReference>
<sequence>MTSSQLLVRSLDPSELIHFRFGVYVGYSTRVRGALDTDTLAAAFETLREAYPVLSTRLVLDDDGGPVIAAAPEPALISEGAGQVADPLFALPDLDGRAAAIHLVRDRDGAVAVTLLTHHAIADGHHSLHLLSELWTYYTAHAAGTPTGAVPHEYPLSLEQLLVQRGLDAGPAPELPDPELFAPFARDRPRVRERVRTRLSVEQTRALLAVGRKHGTTINGLVSAALLATTAQVRGVGIETLHYTYPVDLRRRLTPEIGYPEGTNVLGLAYFAAEPHSDRDLLALADAITTSFRTGLASGALRTPNDELMAVATADGFSQVVVSTNWGVIPPLPTPADLEIEDFVPDLPDSPLLAVAPHIITTYRGRLTVDTKADSDEAARILGAHLRELAGG</sequence>
<gene>
    <name evidence="14" type="ORF">F5X71_19265</name>
</gene>
<keyword evidence="7" id="KW-0444">Lipid biosynthesis</keyword>
<reference evidence="14 15" key="1">
    <citation type="journal article" date="2019" name="ACS Chem. Biol.">
        <title>Identification and Mobilization of a Cryptic Antibiotic Biosynthesis Gene Locus from a Human-Pathogenic Nocardia Isolate.</title>
        <authorList>
            <person name="Herisse M."/>
            <person name="Ishida K."/>
            <person name="Porter J.L."/>
            <person name="Howden B."/>
            <person name="Hertweck C."/>
            <person name="Stinear T.P."/>
            <person name="Pidot S.J."/>
        </authorList>
    </citation>
    <scope>NUCLEOTIDE SEQUENCE [LARGE SCALE GENOMIC DNA]</scope>
    <source>
        <strain evidence="14 15">AUSMDU00024985</strain>
    </source>
</reference>
<evidence type="ECO:0000256" key="4">
    <source>
        <dbReference type="ARBA" id="ARBA00006558"/>
    </source>
</evidence>
<evidence type="ECO:0000256" key="5">
    <source>
        <dbReference type="ARBA" id="ARBA00012866"/>
    </source>
</evidence>
<dbReference type="AlphaFoldDB" id="A0A6G9XTF5"/>
<evidence type="ECO:0000256" key="11">
    <source>
        <dbReference type="ARBA" id="ARBA00032317"/>
    </source>
</evidence>
<dbReference type="EMBL" id="CP046171">
    <property type="protein sequence ID" value="QIS04185.1"/>
    <property type="molecule type" value="Genomic_DNA"/>
</dbReference>
<organism evidence="14 15">
    <name type="scientific">Nocardia brasiliensis</name>
    <dbReference type="NCBI Taxonomy" id="37326"/>
    <lineage>
        <taxon>Bacteria</taxon>
        <taxon>Bacillati</taxon>
        <taxon>Actinomycetota</taxon>
        <taxon>Actinomycetes</taxon>
        <taxon>Mycobacteriales</taxon>
        <taxon>Nocardiaceae</taxon>
        <taxon>Nocardia</taxon>
    </lineage>
</organism>
<evidence type="ECO:0000256" key="8">
    <source>
        <dbReference type="ARBA" id="ARBA00022679"/>
    </source>
</evidence>
<evidence type="ECO:0000256" key="3">
    <source>
        <dbReference type="ARBA" id="ARBA00001907"/>
    </source>
</evidence>
<keyword evidence="7" id="KW-0443">Lipid metabolism</keyword>
<evidence type="ECO:0000313" key="15">
    <source>
        <dbReference type="Proteomes" id="UP000501705"/>
    </source>
</evidence>
<evidence type="ECO:0000256" key="9">
    <source>
        <dbReference type="ARBA" id="ARBA00023315"/>
    </source>
</evidence>
<evidence type="ECO:0000256" key="1">
    <source>
        <dbReference type="ARBA" id="ARBA00000026"/>
    </source>
</evidence>
<evidence type="ECO:0000256" key="6">
    <source>
        <dbReference type="ARBA" id="ARBA00013449"/>
    </source>
</evidence>
<evidence type="ECO:0000259" key="13">
    <source>
        <dbReference type="Pfam" id="PF16911"/>
    </source>
</evidence>
<keyword evidence="8" id="KW-0808">Transferase</keyword>
<dbReference type="SUPFAM" id="SSF52777">
    <property type="entry name" value="CoA-dependent acyltransferases"/>
    <property type="match status" value="2"/>
</dbReference>
<keyword evidence="9" id="KW-0012">Acyltransferase</keyword>
<proteinExistence type="inferred from homology"/>
<evidence type="ECO:0000256" key="7">
    <source>
        <dbReference type="ARBA" id="ARBA00022516"/>
    </source>
</evidence>
<name>A0A6G9XTF5_NOCBR</name>
<dbReference type="RefSeq" id="WP_167463303.1">
    <property type="nucleotide sequence ID" value="NZ_CP046171.1"/>
</dbReference>
<evidence type="ECO:0000256" key="10">
    <source>
        <dbReference type="ARBA" id="ARBA00030465"/>
    </source>
</evidence>
<evidence type="ECO:0000256" key="12">
    <source>
        <dbReference type="ARBA" id="ARBA00033407"/>
    </source>
</evidence>